<evidence type="ECO:0000256" key="1">
    <source>
        <dbReference type="ARBA" id="ARBA00004236"/>
    </source>
</evidence>
<proteinExistence type="inferred from homology"/>
<evidence type="ECO:0000256" key="12">
    <source>
        <dbReference type="ARBA" id="ARBA00022741"/>
    </source>
</evidence>
<dbReference type="CDD" id="cd14066">
    <property type="entry name" value="STKc_IRAK"/>
    <property type="match status" value="1"/>
</dbReference>
<dbReference type="GO" id="GO:0004674">
    <property type="term" value="F:protein serine/threonine kinase activity"/>
    <property type="evidence" value="ECO:0007669"/>
    <property type="project" value="UniProtKB-KW"/>
</dbReference>
<evidence type="ECO:0000256" key="7">
    <source>
        <dbReference type="ARBA" id="ARBA00022527"/>
    </source>
</evidence>
<comment type="caution">
    <text evidence="25">The sequence shown here is derived from an EMBL/GenBank/DDBJ whole genome shotgun (WGS) entry which is preliminary data.</text>
</comment>
<evidence type="ECO:0000259" key="24">
    <source>
        <dbReference type="PROSITE" id="PS50011"/>
    </source>
</evidence>
<protein>
    <recommendedName>
        <fullName evidence="5">non-specific serine/threonine protein kinase</fullName>
        <ecNumber evidence="5">2.7.11.1</ecNumber>
    </recommendedName>
</protein>
<feature type="domain" description="Protein kinase" evidence="24">
    <location>
        <begin position="352"/>
        <end position="628"/>
    </location>
</feature>
<evidence type="ECO:0000256" key="11">
    <source>
        <dbReference type="ARBA" id="ARBA00022734"/>
    </source>
</evidence>
<feature type="binding site" evidence="21">
    <location>
        <position position="381"/>
    </location>
    <ligand>
        <name>ATP</name>
        <dbReference type="ChEBI" id="CHEBI:30616"/>
    </ligand>
</feature>
<dbReference type="PANTHER" id="PTHR27007">
    <property type="match status" value="1"/>
</dbReference>
<dbReference type="InterPro" id="IPR050528">
    <property type="entry name" value="L-type_Lectin-RKs"/>
</dbReference>
<dbReference type="InterPro" id="IPR017441">
    <property type="entry name" value="Protein_kinase_ATP_BS"/>
</dbReference>
<dbReference type="CDD" id="cd06899">
    <property type="entry name" value="lectin_legume_LecRK_Arcelin_ConA"/>
    <property type="match status" value="1"/>
</dbReference>
<dbReference type="AlphaFoldDB" id="A0A9D4V518"/>
<evidence type="ECO:0000256" key="4">
    <source>
        <dbReference type="ARBA" id="ARBA00010217"/>
    </source>
</evidence>
<keyword evidence="17" id="KW-0675">Receptor</keyword>
<dbReference type="GO" id="GO:0005886">
    <property type="term" value="C:plasma membrane"/>
    <property type="evidence" value="ECO:0007669"/>
    <property type="project" value="UniProtKB-SubCell"/>
</dbReference>
<comment type="similarity">
    <text evidence="3">In the N-terminal section; belongs to the leguminous lectin family.</text>
</comment>
<reference evidence="25" key="1">
    <citation type="submission" date="2021-01" db="EMBL/GenBank/DDBJ databases">
        <title>Adiantum capillus-veneris genome.</title>
        <authorList>
            <person name="Fang Y."/>
            <person name="Liao Q."/>
        </authorList>
    </citation>
    <scope>NUCLEOTIDE SEQUENCE</scope>
    <source>
        <strain evidence="25">H3</strain>
        <tissue evidence="25">Leaf</tissue>
    </source>
</reference>
<dbReference type="EC" id="2.7.11.1" evidence="5"/>
<evidence type="ECO:0000313" key="26">
    <source>
        <dbReference type="Proteomes" id="UP000886520"/>
    </source>
</evidence>
<evidence type="ECO:0000256" key="15">
    <source>
        <dbReference type="ARBA" id="ARBA00022989"/>
    </source>
</evidence>
<keyword evidence="16 22" id="KW-0472">Membrane</keyword>
<keyword evidence="15 22" id="KW-1133">Transmembrane helix</keyword>
<dbReference type="SMART" id="SM00220">
    <property type="entry name" value="S_TKc"/>
    <property type="match status" value="1"/>
</dbReference>
<dbReference type="OrthoDB" id="543442at2759"/>
<dbReference type="PROSITE" id="PS00107">
    <property type="entry name" value="PROTEIN_KINASE_ATP"/>
    <property type="match status" value="1"/>
</dbReference>
<evidence type="ECO:0000256" key="19">
    <source>
        <dbReference type="ARBA" id="ARBA00047899"/>
    </source>
</evidence>
<dbReference type="InterPro" id="IPR011009">
    <property type="entry name" value="Kinase-like_dom_sf"/>
</dbReference>
<dbReference type="EMBL" id="JABFUD020000006">
    <property type="protein sequence ID" value="KAI5079092.1"/>
    <property type="molecule type" value="Genomic_DNA"/>
</dbReference>
<dbReference type="GO" id="GO:0002229">
    <property type="term" value="P:defense response to oomycetes"/>
    <property type="evidence" value="ECO:0007669"/>
    <property type="project" value="UniProtKB-ARBA"/>
</dbReference>
<dbReference type="FunFam" id="3.30.200.20:FF:000178">
    <property type="entry name" value="serine/threonine-protein kinase PBS1-like"/>
    <property type="match status" value="1"/>
</dbReference>
<feature type="transmembrane region" description="Helical" evidence="22">
    <location>
        <begin position="299"/>
        <end position="320"/>
    </location>
</feature>
<evidence type="ECO:0000256" key="22">
    <source>
        <dbReference type="SAM" id="Phobius"/>
    </source>
</evidence>
<comment type="subcellular location">
    <subcellularLocation>
        <location evidence="1">Cell membrane</location>
    </subcellularLocation>
    <subcellularLocation>
        <location evidence="2">Membrane</location>
        <topology evidence="2">Single-pass type I membrane protein</topology>
    </subcellularLocation>
</comment>
<dbReference type="Gene3D" id="3.30.200.20">
    <property type="entry name" value="Phosphorylase Kinase, domain 1"/>
    <property type="match status" value="1"/>
</dbReference>
<evidence type="ECO:0000313" key="25">
    <source>
        <dbReference type="EMBL" id="KAI5079092.1"/>
    </source>
</evidence>
<keyword evidence="26" id="KW-1185">Reference proteome</keyword>
<evidence type="ECO:0000256" key="3">
    <source>
        <dbReference type="ARBA" id="ARBA00008536"/>
    </source>
</evidence>
<comment type="catalytic activity">
    <reaction evidence="20">
        <text>L-seryl-[protein] + ATP = O-phospho-L-seryl-[protein] + ADP + H(+)</text>
        <dbReference type="Rhea" id="RHEA:17989"/>
        <dbReference type="Rhea" id="RHEA-COMP:9863"/>
        <dbReference type="Rhea" id="RHEA-COMP:11604"/>
        <dbReference type="ChEBI" id="CHEBI:15378"/>
        <dbReference type="ChEBI" id="CHEBI:29999"/>
        <dbReference type="ChEBI" id="CHEBI:30616"/>
        <dbReference type="ChEBI" id="CHEBI:83421"/>
        <dbReference type="ChEBI" id="CHEBI:456216"/>
        <dbReference type="EC" id="2.7.11.1"/>
    </reaction>
</comment>
<keyword evidence="7" id="KW-0723">Serine/threonine-protein kinase</keyword>
<evidence type="ECO:0000256" key="2">
    <source>
        <dbReference type="ARBA" id="ARBA00004479"/>
    </source>
</evidence>
<comment type="catalytic activity">
    <reaction evidence="19">
        <text>L-threonyl-[protein] + ATP = O-phospho-L-threonyl-[protein] + ADP + H(+)</text>
        <dbReference type="Rhea" id="RHEA:46608"/>
        <dbReference type="Rhea" id="RHEA-COMP:11060"/>
        <dbReference type="Rhea" id="RHEA-COMP:11605"/>
        <dbReference type="ChEBI" id="CHEBI:15378"/>
        <dbReference type="ChEBI" id="CHEBI:30013"/>
        <dbReference type="ChEBI" id="CHEBI:30616"/>
        <dbReference type="ChEBI" id="CHEBI:61977"/>
        <dbReference type="ChEBI" id="CHEBI:456216"/>
        <dbReference type="EC" id="2.7.11.1"/>
    </reaction>
</comment>
<feature type="chain" id="PRO_5038363169" description="non-specific serine/threonine protein kinase" evidence="23">
    <location>
        <begin position="25"/>
        <end position="673"/>
    </location>
</feature>
<dbReference type="GO" id="GO:0005524">
    <property type="term" value="F:ATP binding"/>
    <property type="evidence" value="ECO:0007669"/>
    <property type="project" value="UniProtKB-UniRule"/>
</dbReference>
<dbReference type="FunFam" id="2.60.120.200:FF:000086">
    <property type="entry name" value="L-type lectin-domain containing receptor kinase S.4"/>
    <property type="match status" value="1"/>
</dbReference>
<dbReference type="GO" id="GO:0042742">
    <property type="term" value="P:defense response to bacterium"/>
    <property type="evidence" value="ECO:0007669"/>
    <property type="project" value="UniProtKB-ARBA"/>
</dbReference>
<dbReference type="Pfam" id="PF00069">
    <property type="entry name" value="Pkinase"/>
    <property type="match status" value="1"/>
</dbReference>
<dbReference type="Proteomes" id="UP000886520">
    <property type="component" value="Chromosome 6"/>
</dbReference>
<evidence type="ECO:0000256" key="13">
    <source>
        <dbReference type="ARBA" id="ARBA00022777"/>
    </source>
</evidence>
<keyword evidence="18" id="KW-0325">Glycoprotein</keyword>
<organism evidence="25 26">
    <name type="scientific">Adiantum capillus-veneris</name>
    <name type="common">Maidenhair fern</name>
    <dbReference type="NCBI Taxonomy" id="13818"/>
    <lineage>
        <taxon>Eukaryota</taxon>
        <taxon>Viridiplantae</taxon>
        <taxon>Streptophyta</taxon>
        <taxon>Embryophyta</taxon>
        <taxon>Tracheophyta</taxon>
        <taxon>Polypodiopsida</taxon>
        <taxon>Polypodiidae</taxon>
        <taxon>Polypodiales</taxon>
        <taxon>Pteridineae</taxon>
        <taxon>Pteridaceae</taxon>
        <taxon>Vittarioideae</taxon>
        <taxon>Adiantum</taxon>
    </lineage>
</organism>
<keyword evidence="13" id="KW-0418">Kinase</keyword>
<evidence type="ECO:0000256" key="14">
    <source>
        <dbReference type="ARBA" id="ARBA00022840"/>
    </source>
</evidence>
<dbReference type="InterPro" id="IPR000719">
    <property type="entry name" value="Prot_kinase_dom"/>
</dbReference>
<dbReference type="InterPro" id="IPR008271">
    <property type="entry name" value="Ser/Thr_kinase_AS"/>
</dbReference>
<evidence type="ECO:0000256" key="17">
    <source>
        <dbReference type="ARBA" id="ARBA00023170"/>
    </source>
</evidence>
<dbReference type="PROSITE" id="PS00108">
    <property type="entry name" value="PROTEIN_KINASE_ST"/>
    <property type="match status" value="1"/>
</dbReference>
<evidence type="ECO:0000256" key="16">
    <source>
        <dbReference type="ARBA" id="ARBA00023136"/>
    </source>
</evidence>
<dbReference type="InterPro" id="IPR001220">
    <property type="entry name" value="Legume_lectin_dom"/>
</dbReference>
<dbReference type="GO" id="GO:0030246">
    <property type="term" value="F:carbohydrate binding"/>
    <property type="evidence" value="ECO:0007669"/>
    <property type="project" value="UniProtKB-KW"/>
</dbReference>
<evidence type="ECO:0000256" key="20">
    <source>
        <dbReference type="ARBA" id="ARBA00048679"/>
    </source>
</evidence>
<keyword evidence="8" id="KW-0808">Transferase</keyword>
<keyword evidence="11" id="KW-0430">Lectin</keyword>
<keyword evidence="10 23" id="KW-0732">Signal</keyword>
<dbReference type="FunFam" id="1.10.510.10:FF:000108">
    <property type="entry name" value="L-type lectin-domain containing receptor kinase S.4"/>
    <property type="match status" value="1"/>
</dbReference>
<dbReference type="Gene3D" id="2.60.120.200">
    <property type="match status" value="1"/>
</dbReference>
<evidence type="ECO:0000256" key="21">
    <source>
        <dbReference type="PROSITE-ProRule" id="PRU10141"/>
    </source>
</evidence>
<dbReference type="InterPro" id="IPR013320">
    <property type="entry name" value="ConA-like_dom_sf"/>
</dbReference>
<keyword evidence="12 21" id="KW-0547">Nucleotide-binding</keyword>
<name>A0A9D4V518_ADICA</name>
<evidence type="ECO:0000256" key="5">
    <source>
        <dbReference type="ARBA" id="ARBA00012513"/>
    </source>
</evidence>
<evidence type="ECO:0000256" key="6">
    <source>
        <dbReference type="ARBA" id="ARBA00022475"/>
    </source>
</evidence>
<keyword evidence="6" id="KW-1003">Cell membrane</keyword>
<sequence>MKLTLTLRCACLLFILRISQQVSAQESTSFVFNGFNGNNISLSGAARFDRGLIKLTNSTTRQFGRAFYSRLVQVKDSNAQVVSSFSTIFVFCISAMTKTLGGHGMAFVMAPKQGLDGAFPSQYFGLLNPSNDGNSSNHLLVVEFDTVQDLDVGDRDDNHVGIDINSMRSKYAETAGYWTTQSKASHERSKTVINLKSEEIIQAWIEYDGRSQVLNVSIAPVGSPHPSIPLLSVSLDLLNVFEEKMYAGFTASTGILVGTHRVLAWSFNSSGEAPALDLSLLPSVFPVPSLYSTRKFKEGIGLTILILFLGVCALVGLGLYRRSQREVVEDWELEFGLHRYGYKELQKATKNFSDQELLGVGGFGRVYRGVLPMSGVELAVKRLSRESGQGEREFIAEMASTGRLRHRNLVQLLGWSRCRGELLLVYEYLPNRSLDKLLHGNSGKVLRWEQRHNILKGIAAGLHYLHEGWEQQVLHRDVKSSNVLLDADMNAKVGDFGLARLFEHGENPHTTRVVGTLGYLAPEFARTGKADTSTDVYSFGVLLLEIVAGRHPIEHRVSVEDCLLVDRVLDLYMKGRLLAVTDPRLEGLFNAEEMKKVIELGLLCVHPNPLRRPSMQQAVQVLMYHASLPIADLGEKNSMSYSLAENSTSYSFASSSASQAWESVDSSIHLSGR</sequence>
<keyword evidence="9 22" id="KW-0812">Transmembrane</keyword>
<comment type="similarity">
    <text evidence="4">In the C-terminal section; belongs to the protein kinase superfamily. Ser/Thr protein kinase family.</text>
</comment>
<dbReference type="Gene3D" id="1.10.510.10">
    <property type="entry name" value="Transferase(Phosphotransferase) domain 1"/>
    <property type="match status" value="1"/>
</dbReference>
<dbReference type="PROSITE" id="PS50011">
    <property type="entry name" value="PROTEIN_KINASE_DOM"/>
    <property type="match status" value="1"/>
</dbReference>
<evidence type="ECO:0000256" key="23">
    <source>
        <dbReference type="SAM" id="SignalP"/>
    </source>
</evidence>
<dbReference type="Pfam" id="PF00139">
    <property type="entry name" value="Lectin_legB"/>
    <property type="match status" value="1"/>
</dbReference>
<dbReference type="SUPFAM" id="SSF49899">
    <property type="entry name" value="Concanavalin A-like lectins/glucanases"/>
    <property type="match status" value="1"/>
</dbReference>
<accession>A0A9D4V518</accession>
<evidence type="ECO:0000256" key="9">
    <source>
        <dbReference type="ARBA" id="ARBA00022692"/>
    </source>
</evidence>
<evidence type="ECO:0000256" key="8">
    <source>
        <dbReference type="ARBA" id="ARBA00022679"/>
    </source>
</evidence>
<dbReference type="SUPFAM" id="SSF56112">
    <property type="entry name" value="Protein kinase-like (PK-like)"/>
    <property type="match status" value="1"/>
</dbReference>
<gene>
    <name evidence="25" type="ORF">GOP47_0006763</name>
</gene>
<feature type="signal peptide" evidence="23">
    <location>
        <begin position="1"/>
        <end position="24"/>
    </location>
</feature>
<evidence type="ECO:0000256" key="10">
    <source>
        <dbReference type="ARBA" id="ARBA00022729"/>
    </source>
</evidence>
<evidence type="ECO:0000256" key="18">
    <source>
        <dbReference type="ARBA" id="ARBA00023180"/>
    </source>
</evidence>
<keyword evidence="14 21" id="KW-0067">ATP-binding</keyword>